<evidence type="ECO:0000313" key="2">
    <source>
        <dbReference type="Proteomes" id="UP000178912"/>
    </source>
</evidence>
<sequence>MPSIASLSESRNNSIISSLRESPQGEAQLQDACAWYTGYLEFKIREHWVGLFRDLLKKVNPLSDIPYNQDLSAAFEVLKVVVDGLSREGVALNADLVDTLDNEKLLKYTNDERTHTKELVFVVFGWITTLYPAGFYPKANTLRIINSSAGISTKIRKPTK</sequence>
<protein>
    <submittedName>
        <fullName evidence="1">Uncharacterized protein</fullName>
    </submittedName>
</protein>
<dbReference type="OrthoDB" id="5428890at2759"/>
<accession>A0A1E1L048</accession>
<reference evidence="2" key="1">
    <citation type="submission" date="2016-03" db="EMBL/GenBank/DDBJ databases">
        <authorList>
            <person name="Guldener U."/>
        </authorList>
    </citation>
    <scope>NUCLEOTIDE SEQUENCE [LARGE SCALE GENOMIC DNA]</scope>
    <source>
        <strain evidence="2">04CH-RAC-A.6.1</strain>
    </source>
</reference>
<proteinExistence type="predicted"/>
<organism evidence="1 2">
    <name type="scientific">Rhynchosporium agropyri</name>
    <dbReference type="NCBI Taxonomy" id="914238"/>
    <lineage>
        <taxon>Eukaryota</taxon>
        <taxon>Fungi</taxon>
        <taxon>Dikarya</taxon>
        <taxon>Ascomycota</taxon>
        <taxon>Pezizomycotina</taxon>
        <taxon>Leotiomycetes</taxon>
        <taxon>Helotiales</taxon>
        <taxon>Ploettnerulaceae</taxon>
        <taxon>Rhynchosporium</taxon>
    </lineage>
</organism>
<evidence type="ECO:0000313" key="1">
    <source>
        <dbReference type="EMBL" id="CZT03884.1"/>
    </source>
</evidence>
<dbReference type="Proteomes" id="UP000178912">
    <property type="component" value="Unassembled WGS sequence"/>
</dbReference>
<dbReference type="AlphaFoldDB" id="A0A1E1L048"/>
<name>A0A1E1L048_9HELO</name>
<keyword evidence="2" id="KW-1185">Reference proteome</keyword>
<dbReference type="EMBL" id="FJUX01000065">
    <property type="protein sequence ID" value="CZT03884.1"/>
    <property type="molecule type" value="Genomic_DNA"/>
</dbReference>
<gene>
    <name evidence="1" type="ORF">RAG0_10531</name>
</gene>